<sequence>MPWKKGRIEFDDGSVYPAEILLREDGKVWNTKIYKDGKIINEFNPYDFANKLGKKVEDIYPYKYHID</sequence>
<dbReference type="Proteomes" id="UP000242497">
    <property type="component" value="Unassembled WGS sequence"/>
</dbReference>
<gene>
    <name evidence="1" type="ORF">SAMN02744037_00352</name>
</gene>
<keyword evidence="2" id="KW-1185">Reference proteome</keyword>
<reference evidence="2" key="1">
    <citation type="submission" date="2016-11" db="EMBL/GenBank/DDBJ databases">
        <authorList>
            <person name="Varghese N."/>
            <person name="Submissions S."/>
        </authorList>
    </citation>
    <scope>NUCLEOTIDE SEQUENCE [LARGE SCALE GENOMIC DNA]</scope>
    <source>
        <strain evidence="2">DSM 15518</strain>
    </source>
</reference>
<accession>A0A1M6KF29</accession>
<proteinExistence type="predicted"/>
<dbReference type="RefSeq" id="WP_072886690.1">
    <property type="nucleotide sequence ID" value="NZ_FRAE01000007.1"/>
</dbReference>
<dbReference type="EMBL" id="FRAE01000007">
    <property type="protein sequence ID" value="SHJ57482.1"/>
    <property type="molecule type" value="Genomic_DNA"/>
</dbReference>
<name>A0A1M6KF29_9FIRM</name>
<evidence type="ECO:0008006" key="3">
    <source>
        <dbReference type="Google" id="ProtNLM"/>
    </source>
</evidence>
<evidence type="ECO:0000313" key="2">
    <source>
        <dbReference type="Proteomes" id="UP000242497"/>
    </source>
</evidence>
<dbReference type="OrthoDB" id="1753480at2"/>
<evidence type="ECO:0000313" key="1">
    <source>
        <dbReference type="EMBL" id="SHJ57482.1"/>
    </source>
</evidence>
<organism evidence="1 2">
    <name type="scientific">Tepidibacter formicigenes DSM 15518</name>
    <dbReference type="NCBI Taxonomy" id="1123349"/>
    <lineage>
        <taxon>Bacteria</taxon>
        <taxon>Bacillati</taxon>
        <taxon>Bacillota</taxon>
        <taxon>Clostridia</taxon>
        <taxon>Peptostreptococcales</taxon>
        <taxon>Peptostreptococcaceae</taxon>
        <taxon>Tepidibacter</taxon>
    </lineage>
</organism>
<protein>
    <recommendedName>
        <fullName evidence="3">MORN repeat variant</fullName>
    </recommendedName>
</protein>
<dbReference type="AlphaFoldDB" id="A0A1M6KF29"/>